<dbReference type="EnsemblMetazoa" id="GMOY011254-RA">
    <property type="protein sequence ID" value="GMOY011254-PA"/>
    <property type="gene ID" value="GMOY011254"/>
</dbReference>
<evidence type="ECO:0000313" key="1">
    <source>
        <dbReference type="EnsemblMetazoa" id="GMOY011254-PA"/>
    </source>
</evidence>
<protein>
    <submittedName>
        <fullName evidence="1">Uncharacterized protein</fullName>
    </submittedName>
</protein>
<proteinExistence type="predicted"/>
<evidence type="ECO:0000313" key="2">
    <source>
        <dbReference type="Proteomes" id="UP000092444"/>
    </source>
</evidence>
<keyword evidence="2" id="KW-1185">Reference proteome</keyword>
<dbReference type="EMBL" id="CCAG010002331">
    <property type="status" value="NOT_ANNOTATED_CDS"/>
    <property type="molecule type" value="Genomic_DNA"/>
</dbReference>
<dbReference type="Proteomes" id="UP000092444">
    <property type="component" value="Unassembled WGS sequence"/>
</dbReference>
<name>A0A1B0GD79_GLOMM</name>
<accession>A0A1B0GD79</accession>
<organism evidence="1 2">
    <name type="scientific">Glossina morsitans morsitans</name>
    <name type="common">Savannah tsetse fly</name>
    <dbReference type="NCBI Taxonomy" id="37546"/>
    <lineage>
        <taxon>Eukaryota</taxon>
        <taxon>Metazoa</taxon>
        <taxon>Ecdysozoa</taxon>
        <taxon>Arthropoda</taxon>
        <taxon>Hexapoda</taxon>
        <taxon>Insecta</taxon>
        <taxon>Pterygota</taxon>
        <taxon>Neoptera</taxon>
        <taxon>Endopterygota</taxon>
        <taxon>Diptera</taxon>
        <taxon>Brachycera</taxon>
        <taxon>Muscomorpha</taxon>
        <taxon>Hippoboscoidea</taxon>
        <taxon>Glossinidae</taxon>
        <taxon>Glossina</taxon>
    </lineage>
</organism>
<sequence>MFLNKSAEDNTTKIRDNNNVIIMVSKRQENGICTAAIIYTNNKDPLPVSSRLATLMQRALAFYDKNSCYIAVKSTTSMN</sequence>
<dbReference type="AlphaFoldDB" id="A0A1B0GD79"/>
<reference evidence="1" key="1">
    <citation type="submission" date="2020-05" db="UniProtKB">
        <authorList>
            <consortium name="EnsemblMetazoa"/>
        </authorList>
    </citation>
    <scope>IDENTIFICATION</scope>
    <source>
        <strain evidence="1">Yale</strain>
    </source>
</reference>
<dbReference type="VEuPathDB" id="VectorBase:GMOY011254"/>